<evidence type="ECO:0000313" key="2">
    <source>
        <dbReference type="EMBL" id="CAG8571280.1"/>
    </source>
</evidence>
<name>A0A9N9G1S9_FUNMO</name>
<dbReference type="AlphaFoldDB" id="A0A9N9G1S9"/>
<reference evidence="2" key="1">
    <citation type="submission" date="2021-06" db="EMBL/GenBank/DDBJ databases">
        <authorList>
            <person name="Kallberg Y."/>
            <person name="Tangrot J."/>
            <person name="Rosling A."/>
        </authorList>
    </citation>
    <scope>NUCLEOTIDE SEQUENCE</scope>
    <source>
        <strain evidence="2">87-6 pot B 2015</strain>
    </source>
</reference>
<dbReference type="Proteomes" id="UP000789375">
    <property type="component" value="Unassembled WGS sequence"/>
</dbReference>
<evidence type="ECO:0000256" key="1">
    <source>
        <dbReference type="SAM" id="MobiDB-lite"/>
    </source>
</evidence>
<dbReference type="EMBL" id="CAJVPP010001750">
    <property type="protein sequence ID" value="CAG8571280.1"/>
    <property type="molecule type" value="Genomic_DNA"/>
</dbReference>
<proteinExistence type="predicted"/>
<keyword evidence="3" id="KW-1185">Reference proteome</keyword>
<evidence type="ECO:0000313" key="3">
    <source>
        <dbReference type="Proteomes" id="UP000789375"/>
    </source>
</evidence>
<comment type="caution">
    <text evidence="2">The sequence shown here is derived from an EMBL/GenBank/DDBJ whole genome shotgun (WGS) entry which is preliminary data.</text>
</comment>
<accession>A0A9N9G1S9</accession>
<feature type="region of interest" description="Disordered" evidence="1">
    <location>
        <begin position="1"/>
        <end position="21"/>
    </location>
</feature>
<sequence>MDTRQDLGVHRRNSEEEQKGIDGIQQISSLVQGRQQFFYSTRLTSKTNNIEGE</sequence>
<organism evidence="2 3">
    <name type="scientific">Funneliformis mosseae</name>
    <name type="common">Endomycorrhizal fungus</name>
    <name type="synonym">Glomus mosseae</name>
    <dbReference type="NCBI Taxonomy" id="27381"/>
    <lineage>
        <taxon>Eukaryota</taxon>
        <taxon>Fungi</taxon>
        <taxon>Fungi incertae sedis</taxon>
        <taxon>Mucoromycota</taxon>
        <taxon>Glomeromycotina</taxon>
        <taxon>Glomeromycetes</taxon>
        <taxon>Glomerales</taxon>
        <taxon>Glomeraceae</taxon>
        <taxon>Funneliformis</taxon>
    </lineage>
</organism>
<protein>
    <submittedName>
        <fullName evidence="2">9141_t:CDS:1</fullName>
    </submittedName>
</protein>
<feature type="compositionally biased region" description="Basic and acidic residues" evidence="1">
    <location>
        <begin position="1"/>
        <end position="20"/>
    </location>
</feature>
<gene>
    <name evidence="2" type="ORF">FMOSSE_LOCUS7466</name>
</gene>